<evidence type="ECO:0000256" key="1">
    <source>
        <dbReference type="ARBA" id="ARBA00006484"/>
    </source>
</evidence>
<dbReference type="Gene3D" id="3.40.50.720">
    <property type="entry name" value="NAD(P)-binding Rossmann-like Domain"/>
    <property type="match status" value="1"/>
</dbReference>
<evidence type="ECO:0000256" key="2">
    <source>
        <dbReference type="ARBA" id="ARBA00022857"/>
    </source>
</evidence>
<comment type="caution">
    <text evidence="4">The sequence shown here is derived from an EMBL/GenBank/DDBJ whole genome shotgun (WGS) entry which is preliminary data.</text>
</comment>
<dbReference type="PANTHER" id="PTHR24320">
    <property type="entry name" value="RETINOL DEHYDROGENASE"/>
    <property type="match status" value="1"/>
</dbReference>
<dbReference type="GO" id="GO:0016491">
    <property type="term" value="F:oxidoreductase activity"/>
    <property type="evidence" value="ECO:0007669"/>
    <property type="project" value="UniProtKB-KW"/>
</dbReference>
<evidence type="ECO:0000256" key="3">
    <source>
        <dbReference type="ARBA" id="ARBA00023002"/>
    </source>
</evidence>
<dbReference type="InterPro" id="IPR002347">
    <property type="entry name" value="SDR_fam"/>
</dbReference>
<dbReference type="Pfam" id="PF00106">
    <property type="entry name" value="adh_short"/>
    <property type="match status" value="1"/>
</dbReference>
<dbReference type="EMBL" id="JAPDFR010000008">
    <property type="protein sequence ID" value="KAK0383873.1"/>
    <property type="molecule type" value="Genomic_DNA"/>
</dbReference>
<evidence type="ECO:0000313" key="4">
    <source>
        <dbReference type="EMBL" id="KAK0383873.1"/>
    </source>
</evidence>
<protein>
    <submittedName>
        <fullName evidence="4">Uncharacterized protein</fullName>
    </submittedName>
</protein>
<name>A0AA39GAR7_SARSR</name>
<sequence>MSRYIEQLRQAYPPKPDFTEKDLPDLSDKVYLVTGSNTGVGKDLARLLYSKNATVYVAARSEEKALKAIDDIKASASESSGKLVFLRLDLADLTTIKASATEFLSKESKLDVLFNNAGVMCPEQGSKTAQGYELQLGVNNVGTFMFTELLTPILIETAKGAPENSVRVVWVSSSAADVPISPTNGVDMDNLDYHKDKSAFHKYMVSKAGNFLHATEYARRHAGDGIVSIALNPGNLDSDLWRTRGWVVSTMLKSFVLHPVIYGAYTELFAGLSPAVTIKHPGDWVVPWGRFASIRPTLLRASKPTTDGGNGTAQKFWEWTEAQVKPYL</sequence>
<comment type="similarity">
    <text evidence="1">Belongs to the short-chain dehydrogenases/reductases (SDR) family.</text>
</comment>
<gene>
    <name evidence="4" type="ORF">NLU13_7965</name>
</gene>
<keyword evidence="2" id="KW-0521">NADP</keyword>
<keyword evidence="5" id="KW-1185">Reference proteome</keyword>
<dbReference type="PRINTS" id="PR00081">
    <property type="entry name" value="GDHRDH"/>
</dbReference>
<proteinExistence type="inferred from homology"/>
<dbReference type="PANTHER" id="PTHR24320:SF236">
    <property type="entry name" value="SHORT-CHAIN DEHYDROGENASE-RELATED"/>
    <property type="match status" value="1"/>
</dbReference>
<dbReference type="Proteomes" id="UP001175261">
    <property type="component" value="Unassembled WGS sequence"/>
</dbReference>
<organism evidence="4 5">
    <name type="scientific">Sarocladium strictum</name>
    <name type="common">Black bundle disease fungus</name>
    <name type="synonym">Acremonium strictum</name>
    <dbReference type="NCBI Taxonomy" id="5046"/>
    <lineage>
        <taxon>Eukaryota</taxon>
        <taxon>Fungi</taxon>
        <taxon>Dikarya</taxon>
        <taxon>Ascomycota</taxon>
        <taxon>Pezizomycotina</taxon>
        <taxon>Sordariomycetes</taxon>
        <taxon>Hypocreomycetidae</taxon>
        <taxon>Hypocreales</taxon>
        <taxon>Sarocladiaceae</taxon>
        <taxon>Sarocladium</taxon>
    </lineage>
</organism>
<reference evidence="4" key="1">
    <citation type="submission" date="2022-10" db="EMBL/GenBank/DDBJ databases">
        <title>Determination and structural analysis of whole genome sequence of Sarocladium strictum F4-1.</title>
        <authorList>
            <person name="Hu L."/>
            <person name="Jiang Y."/>
        </authorList>
    </citation>
    <scope>NUCLEOTIDE SEQUENCE</scope>
    <source>
        <strain evidence="4">F4-1</strain>
    </source>
</reference>
<dbReference type="InterPro" id="IPR036291">
    <property type="entry name" value="NAD(P)-bd_dom_sf"/>
</dbReference>
<dbReference type="SUPFAM" id="SSF51735">
    <property type="entry name" value="NAD(P)-binding Rossmann-fold domains"/>
    <property type="match status" value="1"/>
</dbReference>
<keyword evidence="3" id="KW-0560">Oxidoreductase</keyword>
<evidence type="ECO:0000313" key="5">
    <source>
        <dbReference type="Proteomes" id="UP001175261"/>
    </source>
</evidence>
<accession>A0AA39GAR7</accession>
<dbReference type="AlphaFoldDB" id="A0AA39GAR7"/>